<feature type="compositionally biased region" description="Low complexity" evidence="1">
    <location>
        <begin position="21"/>
        <end position="51"/>
    </location>
</feature>
<evidence type="ECO:0000313" key="2">
    <source>
        <dbReference type="EMBL" id="PON87745.1"/>
    </source>
</evidence>
<evidence type="ECO:0000313" key="3">
    <source>
        <dbReference type="Proteomes" id="UP000237000"/>
    </source>
</evidence>
<sequence>MIFPWPSGAKLYPKKPILPRTPSYPKYSPTPKSGPALSQPLSQPPQTSLRPSKADPIQHVALFNTTQHLSALSHPILGPSQPTSQHKSLATICSLASKTLVQFSKTGGITSSKSSSLSVMRS</sequence>
<dbReference type="EMBL" id="JXTC01000113">
    <property type="protein sequence ID" value="PON87745.1"/>
    <property type="molecule type" value="Genomic_DNA"/>
</dbReference>
<protein>
    <submittedName>
        <fullName evidence="2">Uncharacterized protein</fullName>
    </submittedName>
</protein>
<evidence type="ECO:0000256" key="1">
    <source>
        <dbReference type="SAM" id="MobiDB-lite"/>
    </source>
</evidence>
<comment type="caution">
    <text evidence="2">The sequence shown here is derived from an EMBL/GenBank/DDBJ whole genome shotgun (WGS) entry which is preliminary data.</text>
</comment>
<dbReference type="InParanoid" id="A0A2P5EQI7"/>
<proteinExistence type="predicted"/>
<dbReference type="AlphaFoldDB" id="A0A2P5EQI7"/>
<feature type="region of interest" description="Disordered" evidence="1">
    <location>
        <begin position="1"/>
        <end position="52"/>
    </location>
</feature>
<dbReference type="Proteomes" id="UP000237000">
    <property type="component" value="Unassembled WGS sequence"/>
</dbReference>
<organism evidence="2 3">
    <name type="scientific">Trema orientale</name>
    <name type="common">Charcoal tree</name>
    <name type="synonym">Celtis orientalis</name>
    <dbReference type="NCBI Taxonomy" id="63057"/>
    <lineage>
        <taxon>Eukaryota</taxon>
        <taxon>Viridiplantae</taxon>
        <taxon>Streptophyta</taxon>
        <taxon>Embryophyta</taxon>
        <taxon>Tracheophyta</taxon>
        <taxon>Spermatophyta</taxon>
        <taxon>Magnoliopsida</taxon>
        <taxon>eudicotyledons</taxon>
        <taxon>Gunneridae</taxon>
        <taxon>Pentapetalae</taxon>
        <taxon>rosids</taxon>
        <taxon>fabids</taxon>
        <taxon>Rosales</taxon>
        <taxon>Cannabaceae</taxon>
        <taxon>Trema</taxon>
    </lineage>
</organism>
<keyword evidence="3" id="KW-1185">Reference proteome</keyword>
<gene>
    <name evidence="2" type="ORF">TorRG33x02_164400</name>
</gene>
<name>A0A2P5EQI7_TREOI</name>
<reference evidence="3" key="1">
    <citation type="submission" date="2016-06" db="EMBL/GenBank/DDBJ databases">
        <title>Parallel loss of symbiosis genes in relatives of nitrogen-fixing non-legume Parasponia.</title>
        <authorList>
            <person name="Van Velzen R."/>
            <person name="Holmer R."/>
            <person name="Bu F."/>
            <person name="Rutten L."/>
            <person name="Van Zeijl A."/>
            <person name="Liu W."/>
            <person name="Santuari L."/>
            <person name="Cao Q."/>
            <person name="Sharma T."/>
            <person name="Shen D."/>
            <person name="Roswanjaya Y."/>
            <person name="Wardhani T."/>
            <person name="Kalhor M.S."/>
            <person name="Jansen J."/>
            <person name="Van den Hoogen J."/>
            <person name="Gungor B."/>
            <person name="Hartog M."/>
            <person name="Hontelez J."/>
            <person name="Verver J."/>
            <person name="Yang W.-C."/>
            <person name="Schijlen E."/>
            <person name="Repin R."/>
            <person name="Schilthuizen M."/>
            <person name="Schranz E."/>
            <person name="Heidstra R."/>
            <person name="Miyata K."/>
            <person name="Fedorova E."/>
            <person name="Kohlen W."/>
            <person name="Bisseling T."/>
            <person name="Smit S."/>
            <person name="Geurts R."/>
        </authorList>
    </citation>
    <scope>NUCLEOTIDE SEQUENCE [LARGE SCALE GENOMIC DNA]</scope>
    <source>
        <strain evidence="3">cv. RG33-2</strain>
    </source>
</reference>
<accession>A0A2P5EQI7</accession>